<dbReference type="GO" id="GO:0017148">
    <property type="term" value="P:negative regulation of translation"/>
    <property type="evidence" value="ECO:0007669"/>
    <property type="project" value="TreeGrafter"/>
</dbReference>
<proteinExistence type="inferred from homology"/>
<dbReference type="InterPro" id="IPR005822">
    <property type="entry name" value="Ribosomal_uL13"/>
</dbReference>
<dbReference type="SUPFAM" id="SSF52161">
    <property type="entry name" value="Ribosomal protein L13"/>
    <property type="match status" value="1"/>
</dbReference>
<dbReference type="PIRSF" id="PIRSF002181">
    <property type="entry name" value="Ribosomal_L13"/>
    <property type="match status" value="1"/>
</dbReference>
<sequence>MNVDASNLVAGRLSSKVAKSMINGETVVIVNAENAILVGRREEIVAKYKKRIDARVLSNPHFGPKYERIPSRMLKRMIKGMLPNRKKTAERIMKQVKIYNGVPKDLKETTFETVDGVKYSEKHDFITLKEIAQLLGGKW</sequence>
<protein>
    <recommendedName>
        <fullName evidence="4 5">50S ribosomal protein L13</fullName>
    </recommendedName>
</protein>
<evidence type="ECO:0000313" key="6">
    <source>
        <dbReference type="EMBL" id="MBT4870602.1"/>
    </source>
</evidence>
<gene>
    <name evidence="6" type="primary">rplM</name>
    <name evidence="6" type="ORF">HON47_03445</name>
</gene>
<dbReference type="AlphaFoldDB" id="A0A8T5GFB9"/>
<dbReference type="GO" id="GO:0022625">
    <property type="term" value="C:cytosolic large ribosomal subunit"/>
    <property type="evidence" value="ECO:0007669"/>
    <property type="project" value="UniProtKB-UniRule"/>
</dbReference>
<dbReference type="Pfam" id="PF00572">
    <property type="entry name" value="Ribosomal_L13"/>
    <property type="match status" value="1"/>
</dbReference>
<dbReference type="GO" id="GO:0003735">
    <property type="term" value="F:structural constituent of ribosome"/>
    <property type="evidence" value="ECO:0007669"/>
    <property type="project" value="UniProtKB-UniRule"/>
</dbReference>
<evidence type="ECO:0000313" key="7">
    <source>
        <dbReference type="Proteomes" id="UP000722459"/>
    </source>
</evidence>
<organism evidence="6 7">
    <name type="scientific">Candidatus Iainarchaeum sp</name>
    <dbReference type="NCBI Taxonomy" id="3101447"/>
    <lineage>
        <taxon>Archaea</taxon>
        <taxon>Candidatus Iainarchaeota</taxon>
        <taxon>Candidatus Iainarchaeia</taxon>
        <taxon>Candidatus Iainarchaeales</taxon>
        <taxon>Candidatus Iainarchaeaceae</taxon>
        <taxon>Candidatus Iainarchaeum</taxon>
    </lineage>
</organism>
<evidence type="ECO:0000256" key="5">
    <source>
        <dbReference type="NCBIfam" id="TIGR01077"/>
    </source>
</evidence>
<accession>A0A8T5GFB9</accession>
<name>A0A8T5GFB9_9ARCH</name>
<dbReference type="InterPro" id="IPR036899">
    <property type="entry name" value="Ribosomal_uL13_sf"/>
</dbReference>
<dbReference type="PANTHER" id="PTHR11545:SF3">
    <property type="entry name" value="LARGE RIBOSOMAL SUBUNIT PROTEIN UL13"/>
    <property type="match status" value="1"/>
</dbReference>
<dbReference type="InterPro" id="IPR005755">
    <property type="entry name" value="Ribosomal_uL13_euk/arc"/>
</dbReference>
<dbReference type="EMBL" id="JABJNZ010000046">
    <property type="protein sequence ID" value="MBT4870602.1"/>
    <property type="molecule type" value="Genomic_DNA"/>
</dbReference>
<comment type="caution">
    <text evidence="6">The sequence shown here is derived from an EMBL/GenBank/DDBJ whole genome shotgun (WGS) entry which is preliminary data.</text>
</comment>
<dbReference type="Gene3D" id="3.90.1180.10">
    <property type="entry name" value="Ribosomal protein L13"/>
    <property type="match status" value="1"/>
</dbReference>
<evidence type="ECO:0000256" key="2">
    <source>
        <dbReference type="ARBA" id="ARBA00022980"/>
    </source>
</evidence>
<evidence type="ECO:0000256" key="4">
    <source>
        <dbReference type="ARBA" id="ARBA00035499"/>
    </source>
</evidence>
<keyword evidence="2 6" id="KW-0689">Ribosomal protein</keyword>
<dbReference type="GO" id="GO:0006412">
    <property type="term" value="P:translation"/>
    <property type="evidence" value="ECO:0007669"/>
    <property type="project" value="UniProtKB-UniRule"/>
</dbReference>
<keyword evidence="3" id="KW-0687">Ribonucleoprotein</keyword>
<dbReference type="InterPro" id="IPR005823">
    <property type="entry name" value="Ribosomal_uL13_bac-type"/>
</dbReference>
<evidence type="ECO:0000256" key="1">
    <source>
        <dbReference type="ARBA" id="ARBA00006227"/>
    </source>
</evidence>
<evidence type="ECO:0000256" key="3">
    <source>
        <dbReference type="ARBA" id="ARBA00023274"/>
    </source>
</evidence>
<dbReference type="NCBIfam" id="TIGR01077">
    <property type="entry name" value="L13_A_E"/>
    <property type="match status" value="1"/>
</dbReference>
<dbReference type="CDD" id="cd00392">
    <property type="entry name" value="Ribosomal_L13"/>
    <property type="match status" value="1"/>
</dbReference>
<reference evidence="6" key="1">
    <citation type="journal article" date="2021" name="ISME J.">
        <title>Mercury methylation by metabolically versatile and cosmopolitan marine bacteria.</title>
        <authorList>
            <person name="Lin H."/>
            <person name="Ascher D.B."/>
            <person name="Myung Y."/>
            <person name="Lamborg C.H."/>
            <person name="Hallam S.J."/>
            <person name="Gionfriddo C.M."/>
            <person name="Holt K.E."/>
            <person name="Moreau J.W."/>
        </authorList>
    </citation>
    <scope>NUCLEOTIDE SEQUENCE</scope>
    <source>
        <strain evidence="6">SI075_bin30</strain>
    </source>
</reference>
<dbReference type="PANTHER" id="PTHR11545">
    <property type="entry name" value="RIBOSOMAL PROTEIN L13"/>
    <property type="match status" value="1"/>
</dbReference>
<dbReference type="GO" id="GO:0003729">
    <property type="term" value="F:mRNA binding"/>
    <property type="evidence" value="ECO:0007669"/>
    <property type="project" value="TreeGrafter"/>
</dbReference>
<comment type="similarity">
    <text evidence="1">Belongs to the universal ribosomal protein uL13 family.</text>
</comment>
<dbReference type="Proteomes" id="UP000722459">
    <property type="component" value="Unassembled WGS sequence"/>
</dbReference>